<keyword evidence="2 4" id="KW-0238">DNA-binding</keyword>
<reference evidence="7" key="1">
    <citation type="journal article" date="2019" name="Int. J. Syst. Evol. Microbiol.">
        <title>The Global Catalogue of Microorganisms (GCM) 10K type strain sequencing project: providing services to taxonomists for standard genome sequencing and annotation.</title>
        <authorList>
            <consortium name="The Broad Institute Genomics Platform"/>
            <consortium name="The Broad Institute Genome Sequencing Center for Infectious Disease"/>
            <person name="Wu L."/>
            <person name="Ma J."/>
        </authorList>
    </citation>
    <scope>NUCLEOTIDE SEQUENCE [LARGE SCALE GENOMIC DNA]</scope>
    <source>
        <strain evidence="7">KCTC 42182</strain>
    </source>
</reference>
<dbReference type="InterPro" id="IPR009057">
    <property type="entry name" value="Homeodomain-like_sf"/>
</dbReference>
<protein>
    <submittedName>
        <fullName evidence="6">TetR/AcrR family transcriptional regulator</fullName>
    </submittedName>
</protein>
<gene>
    <name evidence="6" type="ORF">ACFOOQ_01935</name>
</gene>
<sequence length="207" mass="23558">MNMNEETATRGVRQRVKAETARAEILTAAARMMRRVGYSEMSLRDLAAEVNMKAGSLYYHFASKDELATEVMRIGVEAIEAVVRRGLDDAADRSPAERLSIAVRIHLETLLEKSDFVSSHIRCYPFVPEAVREQLRDVRRSYDQVWVQLIRDFLGPGATNETVRYLRFVLIGALNGSVEWFNPNRDSVSDYARTIEKLLTSQMIASR</sequence>
<accession>A0ABV7VA09</accession>
<dbReference type="InterPro" id="IPR001647">
    <property type="entry name" value="HTH_TetR"/>
</dbReference>
<dbReference type="InterPro" id="IPR036271">
    <property type="entry name" value="Tet_transcr_reg_TetR-rel_C_sf"/>
</dbReference>
<feature type="DNA-binding region" description="H-T-H motif" evidence="4">
    <location>
        <begin position="42"/>
        <end position="61"/>
    </location>
</feature>
<dbReference type="PANTHER" id="PTHR30055:SF234">
    <property type="entry name" value="HTH-TYPE TRANSCRIPTIONAL REGULATOR BETI"/>
    <property type="match status" value="1"/>
</dbReference>
<dbReference type="InterPro" id="IPR041490">
    <property type="entry name" value="KstR2_TetR_C"/>
</dbReference>
<evidence type="ECO:0000259" key="5">
    <source>
        <dbReference type="PROSITE" id="PS50977"/>
    </source>
</evidence>
<dbReference type="PROSITE" id="PS50977">
    <property type="entry name" value="HTH_TETR_2"/>
    <property type="match status" value="1"/>
</dbReference>
<dbReference type="PRINTS" id="PR00455">
    <property type="entry name" value="HTHTETR"/>
</dbReference>
<keyword evidence="7" id="KW-1185">Reference proteome</keyword>
<evidence type="ECO:0000256" key="2">
    <source>
        <dbReference type="ARBA" id="ARBA00023125"/>
    </source>
</evidence>
<dbReference type="PANTHER" id="PTHR30055">
    <property type="entry name" value="HTH-TYPE TRANSCRIPTIONAL REGULATOR RUTR"/>
    <property type="match status" value="1"/>
</dbReference>
<evidence type="ECO:0000256" key="1">
    <source>
        <dbReference type="ARBA" id="ARBA00023015"/>
    </source>
</evidence>
<dbReference type="Pfam" id="PF00440">
    <property type="entry name" value="TetR_N"/>
    <property type="match status" value="1"/>
</dbReference>
<dbReference type="SUPFAM" id="SSF46689">
    <property type="entry name" value="Homeodomain-like"/>
    <property type="match status" value="1"/>
</dbReference>
<keyword evidence="1" id="KW-0805">Transcription regulation</keyword>
<dbReference type="Pfam" id="PF17932">
    <property type="entry name" value="TetR_C_24"/>
    <property type="match status" value="1"/>
</dbReference>
<organism evidence="6 7">
    <name type="scientific">Ferrovibrio xuzhouensis</name>
    <dbReference type="NCBI Taxonomy" id="1576914"/>
    <lineage>
        <taxon>Bacteria</taxon>
        <taxon>Pseudomonadati</taxon>
        <taxon>Pseudomonadota</taxon>
        <taxon>Alphaproteobacteria</taxon>
        <taxon>Rhodospirillales</taxon>
        <taxon>Rhodospirillaceae</taxon>
        <taxon>Ferrovibrio</taxon>
    </lineage>
</organism>
<evidence type="ECO:0000256" key="3">
    <source>
        <dbReference type="ARBA" id="ARBA00023163"/>
    </source>
</evidence>
<dbReference type="SUPFAM" id="SSF48498">
    <property type="entry name" value="Tetracyclin repressor-like, C-terminal domain"/>
    <property type="match status" value="1"/>
</dbReference>
<feature type="domain" description="HTH tetR-type" evidence="5">
    <location>
        <begin position="19"/>
        <end position="79"/>
    </location>
</feature>
<dbReference type="RefSeq" id="WP_379720967.1">
    <property type="nucleotide sequence ID" value="NZ_JBHRYJ010000001.1"/>
</dbReference>
<name>A0ABV7VA09_9PROT</name>
<evidence type="ECO:0000313" key="7">
    <source>
        <dbReference type="Proteomes" id="UP001595711"/>
    </source>
</evidence>
<dbReference type="Gene3D" id="1.10.357.10">
    <property type="entry name" value="Tetracycline Repressor, domain 2"/>
    <property type="match status" value="1"/>
</dbReference>
<dbReference type="EMBL" id="JBHRYJ010000001">
    <property type="protein sequence ID" value="MFC3674283.1"/>
    <property type="molecule type" value="Genomic_DNA"/>
</dbReference>
<dbReference type="Proteomes" id="UP001595711">
    <property type="component" value="Unassembled WGS sequence"/>
</dbReference>
<dbReference type="Gene3D" id="1.10.10.60">
    <property type="entry name" value="Homeodomain-like"/>
    <property type="match status" value="1"/>
</dbReference>
<comment type="caution">
    <text evidence="6">The sequence shown here is derived from an EMBL/GenBank/DDBJ whole genome shotgun (WGS) entry which is preliminary data.</text>
</comment>
<dbReference type="InterPro" id="IPR050109">
    <property type="entry name" value="HTH-type_TetR-like_transc_reg"/>
</dbReference>
<evidence type="ECO:0000313" key="6">
    <source>
        <dbReference type="EMBL" id="MFC3674283.1"/>
    </source>
</evidence>
<proteinExistence type="predicted"/>
<keyword evidence="3" id="KW-0804">Transcription</keyword>
<evidence type="ECO:0000256" key="4">
    <source>
        <dbReference type="PROSITE-ProRule" id="PRU00335"/>
    </source>
</evidence>